<reference evidence="3" key="2">
    <citation type="submission" date="2015-01" db="EMBL/GenBank/DDBJ databases">
        <title>Evolutionary Origins and Diversification of the Mycorrhizal Mutualists.</title>
        <authorList>
            <consortium name="DOE Joint Genome Institute"/>
            <consortium name="Mycorrhizal Genomics Consortium"/>
            <person name="Kohler A."/>
            <person name="Kuo A."/>
            <person name="Nagy L.G."/>
            <person name="Floudas D."/>
            <person name="Copeland A."/>
            <person name="Barry K.W."/>
            <person name="Cichocki N."/>
            <person name="Veneault-Fourrey C."/>
            <person name="LaButti K."/>
            <person name="Lindquist E.A."/>
            <person name="Lipzen A."/>
            <person name="Lundell T."/>
            <person name="Morin E."/>
            <person name="Murat C."/>
            <person name="Riley R."/>
            <person name="Ohm R."/>
            <person name="Sun H."/>
            <person name="Tunlid A."/>
            <person name="Henrissat B."/>
            <person name="Grigoriev I.V."/>
            <person name="Hibbett D.S."/>
            <person name="Martin F."/>
        </authorList>
    </citation>
    <scope>NUCLEOTIDE SEQUENCE [LARGE SCALE GENOMIC DNA]</scope>
    <source>
        <strain evidence="3">MUT 4182</strain>
    </source>
</reference>
<dbReference type="OrthoDB" id="415532at2759"/>
<protein>
    <recommendedName>
        <fullName evidence="1">DUF4246 domain-containing protein</fullName>
    </recommendedName>
</protein>
<evidence type="ECO:0000313" key="2">
    <source>
        <dbReference type="EMBL" id="KIO23103.1"/>
    </source>
</evidence>
<evidence type="ECO:0000313" key="3">
    <source>
        <dbReference type="Proteomes" id="UP000054248"/>
    </source>
</evidence>
<dbReference type="EMBL" id="KN823093">
    <property type="protein sequence ID" value="KIO23103.1"/>
    <property type="molecule type" value="Genomic_DNA"/>
</dbReference>
<gene>
    <name evidence="2" type="ORF">M407DRAFT_113613</name>
</gene>
<dbReference type="HOGENOM" id="CLU_012066_3_0_1"/>
<dbReference type="PANTHER" id="PTHR33119:SF1">
    <property type="entry name" value="FE2OG DIOXYGENASE DOMAIN-CONTAINING PROTEIN"/>
    <property type="match status" value="1"/>
</dbReference>
<dbReference type="PANTHER" id="PTHR33119">
    <property type="entry name" value="IFI3P"/>
    <property type="match status" value="1"/>
</dbReference>
<dbReference type="InterPro" id="IPR049192">
    <property type="entry name" value="DUF4246_C"/>
</dbReference>
<accession>A0A0C3KNZ5</accession>
<dbReference type="Proteomes" id="UP000054248">
    <property type="component" value="Unassembled WGS sequence"/>
</dbReference>
<dbReference type="Pfam" id="PF14033">
    <property type="entry name" value="DUF4246"/>
    <property type="match status" value="1"/>
</dbReference>
<proteinExistence type="predicted"/>
<keyword evidence="3" id="KW-1185">Reference proteome</keyword>
<name>A0A0C3KNZ5_9AGAM</name>
<dbReference type="STRING" id="1051891.A0A0C3KNZ5"/>
<reference evidence="2 3" key="1">
    <citation type="submission" date="2014-04" db="EMBL/GenBank/DDBJ databases">
        <authorList>
            <consortium name="DOE Joint Genome Institute"/>
            <person name="Kuo A."/>
            <person name="Girlanda M."/>
            <person name="Perotto S."/>
            <person name="Kohler A."/>
            <person name="Nagy L.G."/>
            <person name="Floudas D."/>
            <person name="Copeland A."/>
            <person name="Barry K.W."/>
            <person name="Cichocki N."/>
            <person name="Veneault-Fourrey C."/>
            <person name="LaButti K."/>
            <person name="Lindquist E.A."/>
            <person name="Lipzen A."/>
            <person name="Lundell T."/>
            <person name="Morin E."/>
            <person name="Murat C."/>
            <person name="Sun H."/>
            <person name="Tunlid A."/>
            <person name="Henrissat B."/>
            <person name="Grigoriev I.V."/>
            <person name="Hibbett D.S."/>
            <person name="Martin F."/>
            <person name="Nordberg H.P."/>
            <person name="Cantor M.N."/>
            <person name="Hua S.X."/>
        </authorList>
    </citation>
    <scope>NUCLEOTIDE SEQUENCE [LARGE SCALE GENOMIC DNA]</scope>
    <source>
        <strain evidence="2 3">MUT 4182</strain>
    </source>
</reference>
<feature type="domain" description="DUF4246" evidence="1">
    <location>
        <begin position="6"/>
        <end position="356"/>
    </location>
</feature>
<feature type="non-terminal residue" evidence="2">
    <location>
        <position position="1"/>
    </location>
</feature>
<sequence>VHDRKHNSRPPSQVLNIVDPSLYCGVYGRTFAYPLSTSSGREVPEKVEQLNHESHAPHVLGCPEWAASKTFTWIPTDFDIAKCGQSAKALGYINNIHRTHHSGLYRVVEELVARFSSLWDRVLTDLHPRNPTSYRIKDSYEWSGDSNTIPRKSDFDDCDDWRSELNDWWQDRQILRPTVSAEGYTEDISKRQARYSVRGRRVQVFVQIFDIQLTPDSPKYSGNPWRVEGMANERIVACGIYCYESENIMESELRFRTAVRESSLVDPTWEEESGLGDITGLHSGWNGTQVLGSVETLAGRCIAFPNTYQHRIPPFKLLDKSKPGHQKFIALFLVDPECPVPSTTLTPPQQSHWTREVISTADTLFAKMPTELLDMVEGAARLVGSLMAPNEAKEYQRAIMKERIACIMDQNKYYFERPFQL</sequence>
<dbReference type="InterPro" id="IPR025340">
    <property type="entry name" value="DUF4246"/>
</dbReference>
<evidence type="ECO:0000259" key="1">
    <source>
        <dbReference type="Pfam" id="PF14033"/>
    </source>
</evidence>
<dbReference type="AlphaFoldDB" id="A0A0C3KNZ5"/>
<organism evidence="2 3">
    <name type="scientific">Tulasnella calospora MUT 4182</name>
    <dbReference type="NCBI Taxonomy" id="1051891"/>
    <lineage>
        <taxon>Eukaryota</taxon>
        <taxon>Fungi</taxon>
        <taxon>Dikarya</taxon>
        <taxon>Basidiomycota</taxon>
        <taxon>Agaricomycotina</taxon>
        <taxon>Agaricomycetes</taxon>
        <taxon>Cantharellales</taxon>
        <taxon>Tulasnellaceae</taxon>
        <taxon>Tulasnella</taxon>
    </lineage>
</organism>